<reference evidence="2 3" key="1">
    <citation type="journal article" date="2016" name="G3 (Bethesda)">
        <title>First Draft Assembly and Annotation of the Genome of a California Endemic Oak Quercus lobata Nee (Fagaceae).</title>
        <authorList>
            <person name="Sork V.L."/>
            <person name="Fitz-Gibbon S.T."/>
            <person name="Puiu D."/>
            <person name="Crepeau M."/>
            <person name="Gugger P.F."/>
            <person name="Sherman R."/>
            <person name="Stevens K."/>
            <person name="Langley C.H."/>
            <person name="Pellegrini M."/>
            <person name="Salzberg S.L."/>
        </authorList>
    </citation>
    <scope>NUCLEOTIDE SEQUENCE [LARGE SCALE GENOMIC DNA]</scope>
    <source>
        <strain evidence="2 3">cv. SW786</strain>
    </source>
</reference>
<proteinExistence type="predicted"/>
<keyword evidence="1" id="KW-1133">Transmembrane helix</keyword>
<dbReference type="Proteomes" id="UP000594261">
    <property type="component" value="Chromosome 10"/>
</dbReference>
<dbReference type="Gramene" id="QL10p013054:mrna">
    <property type="protein sequence ID" value="QL10p013054:mrna"/>
    <property type="gene ID" value="QL10p013054"/>
</dbReference>
<dbReference type="EMBL" id="LRBV02000010">
    <property type="status" value="NOT_ANNOTATED_CDS"/>
    <property type="molecule type" value="Genomic_DNA"/>
</dbReference>
<feature type="transmembrane region" description="Helical" evidence="1">
    <location>
        <begin position="240"/>
        <end position="260"/>
    </location>
</feature>
<keyword evidence="1" id="KW-0812">Transmembrane</keyword>
<name>A0A7N2MNR6_QUELO</name>
<feature type="transmembrane region" description="Helical" evidence="1">
    <location>
        <begin position="272"/>
        <end position="292"/>
    </location>
</feature>
<dbReference type="AlphaFoldDB" id="A0A7N2MNR6"/>
<dbReference type="EnsemblPlants" id="QL10p013054:mrna">
    <property type="protein sequence ID" value="QL10p013054:mrna"/>
    <property type="gene ID" value="QL10p013054"/>
</dbReference>
<sequence length="322" mass="35323">MAGGGRTESERNTISECDANLSNHGSFNSNAAVTDGLTIRLKALISRAFDGLFNSLKAAVNLVIRLRDSILEALYHLLNRYEAGFVGFVLDCGSGCWLVGGGRSQLKSFANLIKPDKMLWPETSVDLKSFSSINISINLYMIFFSMHPSFRTSTINKSLQVASSSFSTSERGKTVKSLMNTMLELCPSFAILNSQDDSKDRIDLRAKGRVSFGRKNFTYLNDDLPPTMFPNDEALGFFEAFHALLAFLISFLAALIGLHFQVLGVSPLQTHFALILLFIIATIVYSIAYAEIKLQPPGADLPIFRGTASFVPTKLSVALLHS</sequence>
<accession>A0A7N2MNR6</accession>
<evidence type="ECO:0000313" key="3">
    <source>
        <dbReference type="Proteomes" id="UP000594261"/>
    </source>
</evidence>
<evidence type="ECO:0000256" key="1">
    <source>
        <dbReference type="SAM" id="Phobius"/>
    </source>
</evidence>
<keyword evidence="3" id="KW-1185">Reference proteome</keyword>
<reference evidence="2" key="2">
    <citation type="submission" date="2021-01" db="UniProtKB">
        <authorList>
            <consortium name="EnsemblPlants"/>
        </authorList>
    </citation>
    <scope>IDENTIFICATION</scope>
</reference>
<protein>
    <submittedName>
        <fullName evidence="2">Uncharacterized protein</fullName>
    </submittedName>
</protein>
<organism evidence="2 3">
    <name type="scientific">Quercus lobata</name>
    <name type="common">Valley oak</name>
    <dbReference type="NCBI Taxonomy" id="97700"/>
    <lineage>
        <taxon>Eukaryota</taxon>
        <taxon>Viridiplantae</taxon>
        <taxon>Streptophyta</taxon>
        <taxon>Embryophyta</taxon>
        <taxon>Tracheophyta</taxon>
        <taxon>Spermatophyta</taxon>
        <taxon>Magnoliopsida</taxon>
        <taxon>eudicotyledons</taxon>
        <taxon>Gunneridae</taxon>
        <taxon>Pentapetalae</taxon>
        <taxon>rosids</taxon>
        <taxon>fabids</taxon>
        <taxon>Fagales</taxon>
        <taxon>Fagaceae</taxon>
        <taxon>Quercus</taxon>
    </lineage>
</organism>
<dbReference type="InParanoid" id="A0A7N2MNR6"/>
<keyword evidence="1" id="KW-0472">Membrane</keyword>
<evidence type="ECO:0000313" key="2">
    <source>
        <dbReference type="EnsemblPlants" id="QL10p013054:mrna"/>
    </source>
</evidence>